<evidence type="ECO:0000256" key="2">
    <source>
        <dbReference type="ARBA" id="ARBA00022801"/>
    </source>
</evidence>
<keyword evidence="2 4" id="KW-0378">Hydrolase</keyword>
<accession>A0ABT5HVU5</accession>
<dbReference type="Pfam" id="PF04616">
    <property type="entry name" value="Glyco_hydro_43"/>
    <property type="match status" value="1"/>
</dbReference>
<evidence type="ECO:0000256" key="5">
    <source>
        <dbReference type="SAM" id="SignalP"/>
    </source>
</evidence>
<comment type="caution">
    <text evidence="6">The sequence shown here is derived from an EMBL/GenBank/DDBJ whole genome shotgun (WGS) entry which is preliminary data.</text>
</comment>
<evidence type="ECO:0000313" key="7">
    <source>
        <dbReference type="Proteomes" id="UP001214854"/>
    </source>
</evidence>
<dbReference type="SUPFAM" id="SSF75005">
    <property type="entry name" value="Arabinanase/levansucrase/invertase"/>
    <property type="match status" value="1"/>
</dbReference>
<protein>
    <submittedName>
        <fullName evidence="6">Family 43 glycosylhydrolase</fullName>
    </submittedName>
</protein>
<keyword evidence="5" id="KW-0732">Signal</keyword>
<dbReference type="InterPro" id="IPR051795">
    <property type="entry name" value="Glycosyl_Hydrlase_43"/>
</dbReference>
<keyword evidence="3 4" id="KW-0326">Glycosidase</keyword>
<dbReference type="CDD" id="cd08986">
    <property type="entry name" value="GH43-like"/>
    <property type="match status" value="1"/>
</dbReference>
<dbReference type="InterPro" id="IPR006710">
    <property type="entry name" value="Glyco_hydro_43"/>
</dbReference>
<evidence type="ECO:0000256" key="1">
    <source>
        <dbReference type="ARBA" id="ARBA00009865"/>
    </source>
</evidence>
<dbReference type="Gene3D" id="2.115.10.20">
    <property type="entry name" value="Glycosyl hydrolase domain, family 43"/>
    <property type="match status" value="1"/>
</dbReference>
<keyword evidence="7" id="KW-1185">Reference proteome</keyword>
<dbReference type="PANTHER" id="PTHR42812">
    <property type="entry name" value="BETA-XYLOSIDASE"/>
    <property type="match status" value="1"/>
</dbReference>
<sequence length="417" mass="45990">MNINRRTILSGGAAAAFWTTSSAAFAQLAPGILYPTYPKPGTPKLDNADNSRRIIPAPAKDYWPYSGISGAGQPVTKATQTGGWVSGLIDVRYKGPVARTYPIADWGTADSASAVTKGLLPAIRPIWDVHIRDTIVQLGGDGWYYMSGSTGDNCWAVTDGIELYRSRDLKTWEYRSLIWSIERDGTWEKNWTARAGVPFRSIWAPEFHYIDGNYYLCHCISGVGMGVLKSTTGKPEGPYVHVISQEPIKGGIDSTLFRDDDGKVYLSWGSGQRIREIKPDFSDFAGEWQDIVYDDTGVDPAAQKDGKPVRRAGFEGVTIFKRGKTYYLGACNHHEGRYSFMFVTSDKLTGPYGNRHEGPAGGGGGNVFRDKSGKWWQTFFGNDDQMPFREKPGLIAIEFDASGRVVASADQPFKPFV</sequence>
<feature type="chain" id="PRO_5046353975" evidence="5">
    <location>
        <begin position="27"/>
        <end position="417"/>
    </location>
</feature>
<feature type="signal peptide" evidence="5">
    <location>
        <begin position="1"/>
        <end position="26"/>
    </location>
</feature>
<dbReference type="PANTHER" id="PTHR42812:SF14">
    <property type="entry name" value="SECRETED PROTEIN"/>
    <property type="match status" value="1"/>
</dbReference>
<dbReference type="InterPro" id="IPR023296">
    <property type="entry name" value="Glyco_hydro_beta-prop_sf"/>
</dbReference>
<dbReference type="Proteomes" id="UP001214854">
    <property type="component" value="Unassembled WGS sequence"/>
</dbReference>
<organism evidence="6 7">
    <name type="scientific">Asticcacaulis aquaticus</name>
    <dbReference type="NCBI Taxonomy" id="2984212"/>
    <lineage>
        <taxon>Bacteria</taxon>
        <taxon>Pseudomonadati</taxon>
        <taxon>Pseudomonadota</taxon>
        <taxon>Alphaproteobacteria</taxon>
        <taxon>Caulobacterales</taxon>
        <taxon>Caulobacteraceae</taxon>
        <taxon>Asticcacaulis</taxon>
    </lineage>
</organism>
<name>A0ABT5HVU5_9CAUL</name>
<comment type="similarity">
    <text evidence="1 4">Belongs to the glycosyl hydrolase 43 family.</text>
</comment>
<proteinExistence type="inferred from homology"/>
<dbReference type="RefSeq" id="WP_272748683.1">
    <property type="nucleotide sequence ID" value="NZ_JAQQKX010000010.1"/>
</dbReference>
<dbReference type="EMBL" id="JAQQKX010000010">
    <property type="protein sequence ID" value="MDC7684183.1"/>
    <property type="molecule type" value="Genomic_DNA"/>
</dbReference>
<reference evidence="6 7" key="1">
    <citation type="submission" date="2023-01" db="EMBL/GenBank/DDBJ databases">
        <title>Novel species of the genus Asticcacaulis isolated from rivers.</title>
        <authorList>
            <person name="Lu H."/>
        </authorList>
    </citation>
    <scope>NUCLEOTIDE SEQUENCE [LARGE SCALE GENOMIC DNA]</scope>
    <source>
        <strain evidence="6 7">BYS171W</strain>
    </source>
</reference>
<evidence type="ECO:0000256" key="3">
    <source>
        <dbReference type="ARBA" id="ARBA00023295"/>
    </source>
</evidence>
<gene>
    <name evidence="6" type="ORF">PQU92_12905</name>
</gene>
<evidence type="ECO:0000256" key="4">
    <source>
        <dbReference type="RuleBase" id="RU361187"/>
    </source>
</evidence>
<evidence type="ECO:0000313" key="6">
    <source>
        <dbReference type="EMBL" id="MDC7684183.1"/>
    </source>
</evidence>